<keyword evidence="1" id="KW-0328">Glycosyltransferase</keyword>
<name>A0A178IAA1_9BACT</name>
<dbReference type="EMBL" id="LRRQ01000190">
    <property type="protein sequence ID" value="OAM86952.1"/>
    <property type="molecule type" value="Genomic_DNA"/>
</dbReference>
<evidence type="ECO:0000256" key="1">
    <source>
        <dbReference type="ARBA" id="ARBA00022676"/>
    </source>
</evidence>
<dbReference type="NCBIfam" id="TIGR00696">
    <property type="entry name" value="wecG_tagA_cpsF"/>
    <property type="match status" value="1"/>
</dbReference>
<dbReference type="Pfam" id="PF03808">
    <property type="entry name" value="Glyco_tran_WecG"/>
    <property type="match status" value="1"/>
</dbReference>
<dbReference type="GO" id="GO:0016758">
    <property type="term" value="F:hexosyltransferase activity"/>
    <property type="evidence" value="ECO:0007669"/>
    <property type="project" value="TreeGrafter"/>
</dbReference>
<evidence type="ECO:0000256" key="2">
    <source>
        <dbReference type="ARBA" id="ARBA00022679"/>
    </source>
</evidence>
<reference evidence="3 4" key="1">
    <citation type="submission" date="2016-01" db="EMBL/GenBank/DDBJ databases">
        <title>High potential of lignocellulose degradation of a new Verrucomicrobia species.</title>
        <authorList>
            <person name="Wang Y."/>
            <person name="Shi Y."/>
            <person name="Qiu Z."/>
            <person name="Liu S."/>
            <person name="Yang H."/>
        </authorList>
    </citation>
    <scope>NUCLEOTIDE SEQUENCE [LARGE SCALE GENOMIC DNA]</scope>
    <source>
        <strain evidence="3 4">TSB47</strain>
    </source>
</reference>
<protein>
    <submittedName>
        <fullName evidence="3">Glycosyl transferase</fullName>
    </submittedName>
</protein>
<dbReference type="CDD" id="cd06533">
    <property type="entry name" value="Glyco_transf_WecG_TagA"/>
    <property type="match status" value="1"/>
</dbReference>
<dbReference type="RefSeq" id="WP_068773127.1">
    <property type="nucleotide sequence ID" value="NZ_KV441847.1"/>
</dbReference>
<gene>
    <name evidence="3" type="ORF">AW736_25610</name>
</gene>
<dbReference type="PANTHER" id="PTHR34136:SF1">
    <property type="entry name" value="UDP-N-ACETYL-D-MANNOSAMINURONIC ACID TRANSFERASE"/>
    <property type="match status" value="1"/>
</dbReference>
<keyword evidence="2 3" id="KW-0808">Transferase</keyword>
<sequence length="255" mass="28620">MPIPTFNVLGVAVHAMNLPVATAAIMDAVKARRKGCVCLAAVHGISEAQRDPDLKRIYNRAMLTATDGMPLVWLAKWRVGGDIGRVYGPDLMLEVFRATQNGEAAHFLCGGAEGVAELLRQKLLGRFPRARIAGPWCPPFRELTDDDERRLAAAVRAARPDIMWVGLGAPKQERFMARHLETLDATLMIGVGAAFDFHAGTLRQAPRWMRRCGLEWFFRLCVEPRRLWRRYLVYNPLFVLRAGCQLLGLKKYPVL</sequence>
<organism evidence="3 4">
    <name type="scientific">Termitidicoccus mucosus</name>
    <dbReference type="NCBI Taxonomy" id="1184151"/>
    <lineage>
        <taxon>Bacteria</taxon>
        <taxon>Pseudomonadati</taxon>
        <taxon>Verrucomicrobiota</taxon>
        <taxon>Opitutia</taxon>
        <taxon>Opitutales</taxon>
        <taxon>Opitutaceae</taxon>
        <taxon>Termitidicoccus</taxon>
    </lineage>
</organism>
<dbReference type="PANTHER" id="PTHR34136">
    <property type="match status" value="1"/>
</dbReference>
<evidence type="ECO:0000313" key="4">
    <source>
        <dbReference type="Proteomes" id="UP000078486"/>
    </source>
</evidence>
<dbReference type="OrthoDB" id="9771846at2"/>
<dbReference type="STRING" id="1184151.AW736_25610"/>
<dbReference type="AlphaFoldDB" id="A0A178IAA1"/>
<evidence type="ECO:0000313" key="3">
    <source>
        <dbReference type="EMBL" id="OAM86952.1"/>
    </source>
</evidence>
<dbReference type="Proteomes" id="UP000078486">
    <property type="component" value="Unassembled WGS sequence"/>
</dbReference>
<proteinExistence type="predicted"/>
<dbReference type="InterPro" id="IPR004629">
    <property type="entry name" value="WecG_TagA_CpsF"/>
</dbReference>
<comment type="caution">
    <text evidence="3">The sequence shown here is derived from an EMBL/GenBank/DDBJ whole genome shotgun (WGS) entry which is preliminary data.</text>
</comment>
<keyword evidence="4" id="KW-1185">Reference proteome</keyword>
<accession>A0A178IAA1</accession>